<reference evidence="1" key="1">
    <citation type="submission" date="2020-07" db="EMBL/GenBank/DDBJ databases">
        <title>Ethylene signaling mediates host invasion by parasitic plants.</title>
        <authorList>
            <person name="Yoshida S."/>
        </authorList>
    </citation>
    <scope>NUCLEOTIDE SEQUENCE</scope>
    <source>
        <strain evidence="1">Okayama</strain>
    </source>
</reference>
<proteinExistence type="predicted"/>
<gene>
    <name evidence="1" type="ORF">PHJA_001643700</name>
</gene>
<evidence type="ECO:0000313" key="1">
    <source>
        <dbReference type="EMBL" id="GFP94993.1"/>
    </source>
</evidence>
<comment type="caution">
    <text evidence="1">The sequence shown here is derived from an EMBL/GenBank/DDBJ whole genome shotgun (WGS) entry which is preliminary data.</text>
</comment>
<sequence length="232" mass="26730">MALRSVEHLLEFLKDGFTISSAYLNEFYSIVREVWLNPRFAHCLRATIEKNRDPIGLILSYAKQDSPTDRMACMEADPCFKPCLMAMNSATRNTILRLIELDKRMEKNVFERRMALIARARDIDNARAGMEDVVERFSYFIEDANQAMVKSDLSNLVDIIQRPMPHNYDGRRQGLIFRSLMRRAKGLVHPQRGQTPRGDQYQPILIPLIFIPFARESSVKLLAVEVFGNSGF</sequence>
<accession>A0A830CGC0</accession>
<protein>
    <submittedName>
        <fullName evidence="1">Uncharacterized protein</fullName>
    </submittedName>
</protein>
<evidence type="ECO:0000313" key="2">
    <source>
        <dbReference type="Proteomes" id="UP000653305"/>
    </source>
</evidence>
<organism evidence="1 2">
    <name type="scientific">Phtheirospermum japonicum</name>
    <dbReference type="NCBI Taxonomy" id="374723"/>
    <lineage>
        <taxon>Eukaryota</taxon>
        <taxon>Viridiplantae</taxon>
        <taxon>Streptophyta</taxon>
        <taxon>Embryophyta</taxon>
        <taxon>Tracheophyta</taxon>
        <taxon>Spermatophyta</taxon>
        <taxon>Magnoliopsida</taxon>
        <taxon>eudicotyledons</taxon>
        <taxon>Gunneridae</taxon>
        <taxon>Pentapetalae</taxon>
        <taxon>asterids</taxon>
        <taxon>lamiids</taxon>
        <taxon>Lamiales</taxon>
        <taxon>Orobanchaceae</taxon>
        <taxon>Orobanchaceae incertae sedis</taxon>
        <taxon>Phtheirospermum</taxon>
    </lineage>
</organism>
<dbReference type="AlphaFoldDB" id="A0A830CGC0"/>
<keyword evidence="2" id="KW-1185">Reference proteome</keyword>
<dbReference type="Proteomes" id="UP000653305">
    <property type="component" value="Unassembled WGS sequence"/>
</dbReference>
<name>A0A830CGC0_9LAMI</name>
<dbReference type="EMBL" id="BMAC01000372">
    <property type="protein sequence ID" value="GFP94993.1"/>
    <property type="molecule type" value="Genomic_DNA"/>
</dbReference>